<evidence type="ECO:0000256" key="2">
    <source>
        <dbReference type="SAM" id="SignalP"/>
    </source>
</evidence>
<feature type="domain" description="Thioredoxin" evidence="3">
    <location>
        <begin position="11"/>
        <end position="150"/>
    </location>
</feature>
<dbReference type="Proteomes" id="UP001168579">
    <property type="component" value="Unassembled WGS sequence"/>
</dbReference>
<evidence type="ECO:0000313" key="5">
    <source>
        <dbReference type="Proteomes" id="UP001168579"/>
    </source>
</evidence>
<protein>
    <submittedName>
        <fullName evidence="4">Thioredoxin family protein</fullName>
    </submittedName>
</protein>
<comment type="caution">
    <text evidence="4">The sequence shown here is derived from an EMBL/GenBank/DDBJ whole genome shotgun (WGS) entry which is preliminary data.</text>
</comment>
<evidence type="ECO:0000256" key="1">
    <source>
        <dbReference type="ARBA" id="ARBA00022729"/>
    </source>
</evidence>
<keyword evidence="1 2" id="KW-0732">Signal</keyword>
<sequence>MKHLLVILLFPLIISAQADLSITENSKWLTDYDTALSKAKKQDKNILLYFTGSDWCPPCKMLKQDLFETDGFKTLSENYILLYVDIPRNKDILSKKQLEHNKELLGKYNARKVFPLLKVLNAKGKELDELSGYSMNGVVDSHLNLLERNK</sequence>
<reference evidence="4" key="2">
    <citation type="submission" date="2023-06" db="EMBL/GenBank/DDBJ databases">
        <authorList>
            <person name="Lucena T."/>
            <person name="Sun Q."/>
        </authorList>
    </citation>
    <scope>NUCLEOTIDE SEQUENCE</scope>
    <source>
        <strain evidence="4">CECT 8869</strain>
    </source>
</reference>
<dbReference type="SUPFAM" id="SSF52833">
    <property type="entry name" value="Thioredoxin-like"/>
    <property type="match status" value="1"/>
</dbReference>
<dbReference type="Gene3D" id="3.40.30.10">
    <property type="entry name" value="Glutaredoxin"/>
    <property type="match status" value="1"/>
</dbReference>
<evidence type="ECO:0000259" key="3">
    <source>
        <dbReference type="PROSITE" id="PS51352"/>
    </source>
</evidence>
<dbReference type="InterPro" id="IPR036249">
    <property type="entry name" value="Thioredoxin-like_sf"/>
</dbReference>
<dbReference type="InterPro" id="IPR051099">
    <property type="entry name" value="AGR/TXD"/>
</dbReference>
<proteinExistence type="predicted"/>
<reference evidence="4" key="1">
    <citation type="journal article" date="2014" name="Int. J. Syst. Evol. Microbiol.">
        <title>Complete genome of a new Firmicutes species belonging to the dominant human colonic microbiota ('Ruminococcus bicirculans') reveals two chromosomes and a selective capacity to utilize plant glucans.</title>
        <authorList>
            <consortium name="NISC Comparative Sequencing Program"/>
            <person name="Wegmann U."/>
            <person name="Louis P."/>
            <person name="Goesmann A."/>
            <person name="Henrissat B."/>
            <person name="Duncan S.H."/>
            <person name="Flint H.J."/>
        </authorList>
    </citation>
    <scope>NUCLEOTIDE SEQUENCE</scope>
    <source>
        <strain evidence="4">CECT 8869</strain>
    </source>
</reference>
<dbReference type="PANTHER" id="PTHR15337:SF11">
    <property type="entry name" value="THIOREDOXIN DOMAIN-CONTAINING PROTEIN"/>
    <property type="match status" value="1"/>
</dbReference>
<gene>
    <name evidence="4" type="ORF">Q2T41_17255</name>
</gene>
<dbReference type="CDD" id="cd02947">
    <property type="entry name" value="TRX_family"/>
    <property type="match status" value="1"/>
</dbReference>
<dbReference type="InterPro" id="IPR013766">
    <property type="entry name" value="Thioredoxin_domain"/>
</dbReference>
<dbReference type="PANTHER" id="PTHR15337">
    <property type="entry name" value="ANTERIOR GRADIENT PROTEIN-RELATED"/>
    <property type="match status" value="1"/>
</dbReference>
<organism evidence="4 5">
    <name type="scientific">Maribacter confluentis</name>
    <dbReference type="NCBI Taxonomy" id="1656093"/>
    <lineage>
        <taxon>Bacteria</taxon>
        <taxon>Pseudomonadati</taxon>
        <taxon>Bacteroidota</taxon>
        <taxon>Flavobacteriia</taxon>
        <taxon>Flavobacteriales</taxon>
        <taxon>Flavobacteriaceae</taxon>
        <taxon>Maribacter</taxon>
    </lineage>
</organism>
<accession>A0ABT8RU20</accession>
<dbReference type="RefSeq" id="WP_304437091.1">
    <property type="nucleotide sequence ID" value="NZ_JAUKUC010000001.1"/>
</dbReference>
<keyword evidence="5" id="KW-1185">Reference proteome</keyword>
<evidence type="ECO:0000313" key="4">
    <source>
        <dbReference type="EMBL" id="MDO1514404.1"/>
    </source>
</evidence>
<name>A0ABT8RU20_9FLAO</name>
<dbReference type="Pfam" id="PF13899">
    <property type="entry name" value="Thioredoxin_7"/>
    <property type="match status" value="1"/>
</dbReference>
<dbReference type="PROSITE" id="PS51352">
    <property type="entry name" value="THIOREDOXIN_2"/>
    <property type="match status" value="1"/>
</dbReference>
<feature type="chain" id="PRO_5045527232" evidence="2">
    <location>
        <begin position="19"/>
        <end position="150"/>
    </location>
</feature>
<feature type="signal peptide" evidence="2">
    <location>
        <begin position="1"/>
        <end position="18"/>
    </location>
</feature>
<dbReference type="EMBL" id="JAUKUC010000001">
    <property type="protein sequence ID" value="MDO1514404.1"/>
    <property type="molecule type" value="Genomic_DNA"/>
</dbReference>